<feature type="transmembrane region" description="Helical" evidence="1">
    <location>
        <begin position="173"/>
        <end position="193"/>
    </location>
</feature>
<dbReference type="OrthoDB" id="5961194at2759"/>
<dbReference type="EnsemblMetazoa" id="XM_021052886.2">
    <property type="protein sequence ID" value="XP_020908545.1"/>
    <property type="gene ID" value="LOC110246535"/>
</dbReference>
<keyword evidence="2" id="KW-0732">Signal</keyword>
<name>A0A913XSI9_EXADI</name>
<evidence type="ECO:0000256" key="2">
    <source>
        <dbReference type="SAM" id="SignalP"/>
    </source>
</evidence>
<protein>
    <submittedName>
        <fullName evidence="3">Uncharacterized protein</fullName>
    </submittedName>
</protein>
<dbReference type="AlphaFoldDB" id="A0A913XSI9"/>
<keyword evidence="1" id="KW-1133">Transmembrane helix</keyword>
<feature type="chain" id="PRO_5036973284" evidence="2">
    <location>
        <begin position="18"/>
        <end position="208"/>
    </location>
</feature>
<evidence type="ECO:0000256" key="1">
    <source>
        <dbReference type="SAM" id="Phobius"/>
    </source>
</evidence>
<keyword evidence="1" id="KW-0812">Transmembrane</keyword>
<dbReference type="Proteomes" id="UP000887567">
    <property type="component" value="Unplaced"/>
</dbReference>
<organism evidence="3 4">
    <name type="scientific">Exaiptasia diaphana</name>
    <name type="common">Tropical sea anemone</name>
    <name type="synonym">Aiptasia pulchella</name>
    <dbReference type="NCBI Taxonomy" id="2652724"/>
    <lineage>
        <taxon>Eukaryota</taxon>
        <taxon>Metazoa</taxon>
        <taxon>Cnidaria</taxon>
        <taxon>Anthozoa</taxon>
        <taxon>Hexacorallia</taxon>
        <taxon>Actiniaria</taxon>
        <taxon>Aiptasiidae</taxon>
        <taxon>Exaiptasia</taxon>
    </lineage>
</organism>
<dbReference type="GeneID" id="110246535"/>
<dbReference type="RefSeq" id="XP_020908545.1">
    <property type="nucleotide sequence ID" value="XM_021052886.2"/>
</dbReference>
<evidence type="ECO:0000313" key="4">
    <source>
        <dbReference type="Proteomes" id="UP000887567"/>
    </source>
</evidence>
<keyword evidence="1" id="KW-0472">Membrane</keyword>
<keyword evidence="4" id="KW-1185">Reference proteome</keyword>
<dbReference type="KEGG" id="epa:110246535"/>
<evidence type="ECO:0000313" key="3">
    <source>
        <dbReference type="EnsemblMetazoa" id="XP_020908545.1"/>
    </source>
</evidence>
<proteinExistence type="predicted"/>
<accession>A0A913XSI9</accession>
<sequence>MLLGTVLLSMVSGQITAYLTSFQVAETFSIQGKDVAVPLGMQNFLEKELNLGAKYKEYATKDIMLAVQYHNNSRIDGRNYAVFHDYEKLQTWVLERNLSVTFKVKMTISHRLYLGVVITHIPETAKGFFECLKTVVSDKIAIKKLVERARFRNELNQVSTASQTSTNLETTSLQYLGIAVGIIIAIGLMWELFWRLKNKKSSAVPHPD</sequence>
<feature type="signal peptide" evidence="2">
    <location>
        <begin position="1"/>
        <end position="17"/>
    </location>
</feature>
<reference evidence="3" key="1">
    <citation type="submission" date="2022-11" db="UniProtKB">
        <authorList>
            <consortium name="EnsemblMetazoa"/>
        </authorList>
    </citation>
    <scope>IDENTIFICATION</scope>
</reference>